<name>A0A182MFZ1_9DIPT</name>
<protein>
    <submittedName>
        <fullName evidence="1">Uncharacterized protein</fullName>
    </submittedName>
</protein>
<evidence type="ECO:0000313" key="2">
    <source>
        <dbReference type="Proteomes" id="UP000075883"/>
    </source>
</evidence>
<dbReference type="VEuPathDB" id="VectorBase:ACUA017362"/>
<evidence type="ECO:0000313" key="1">
    <source>
        <dbReference type="EnsemblMetazoa" id="ACUA017362-PA"/>
    </source>
</evidence>
<proteinExistence type="predicted"/>
<dbReference type="EMBL" id="AXCM01012726">
    <property type="status" value="NOT_ANNOTATED_CDS"/>
    <property type="molecule type" value="Genomic_DNA"/>
</dbReference>
<dbReference type="AlphaFoldDB" id="A0A182MFZ1"/>
<keyword evidence="2" id="KW-1185">Reference proteome</keyword>
<accession>A0A182MFZ1</accession>
<reference evidence="2" key="1">
    <citation type="submission" date="2013-09" db="EMBL/GenBank/DDBJ databases">
        <title>The Genome Sequence of Anopheles culicifacies species A.</title>
        <authorList>
            <consortium name="The Broad Institute Genomics Platform"/>
            <person name="Neafsey D.E."/>
            <person name="Besansky N."/>
            <person name="Howell P."/>
            <person name="Walton C."/>
            <person name="Young S.K."/>
            <person name="Zeng Q."/>
            <person name="Gargeya S."/>
            <person name="Fitzgerald M."/>
            <person name="Haas B."/>
            <person name="Abouelleil A."/>
            <person name="Allen A.W."/>
            <person name="Alvarado L."/>
            <person name="Arachchi H.M."/>
            <person name="Berlin A.M."/>
            <person name="Chapman S.B."/>
            <person name="Gainer-Dewar J."/>
            <person name="Goldberg J."/>
            <person name="Griggs A."/>
            <person name="Gujja S."/>
            <person name="Hansen M."/>
            <person name="Howarth C."/>
            <person name="Imamovic A."/>
            <person name="Ireland A."/>
            <person name="Larimer J."/>
            <person name="McCowan C."/>
            <person name="Murphy C."/>
            <person name="Pearson M."/>
            <person name="Poon T.W."/>
            <person name="Priest M."/>
            <person name="Roberts A."/>
            <person name="Saif S."/>
            <person name="Shea T."/>
            <person name="Sisk P."/>
            <person name="Sykes S."/>
            <person name="Wortman J."/>
            <person name="Nusbaum C."/>
            <person name="Birren B."/>
        </authorList>
    </citation>
    <scope>NUCLEOTIDE SEQUENCE [LARGE SCALE GENOMIC DNA]</scope>
    <source>
        <strain evidence="2">A-37</strain>
    </source>
</reference>
<dbReference type="Proteomes" id="UP000075883">
    <property type="component" value="Unassembled WGS sequence"/>
</dbReference>
<organism evidence="1 2">
    <name type="scientific">Anopheles culicifacies</name>
    <dbReference type="NCBI Taxonomy" id="139723"/>
    <lineage>
        <taxon>Eukaryota</taxon>
        <taxon>Metazoa</taxon>
        <taxon>Ecdysozoa</taxon>
        <taxon>Arthropoda</taxon>
        <taxon>Hexapoda</taxon>
        <taxon>Insecta</taxon>
        <taxon>Pterygota</taxon>
        <taxon>Neoptera</taxon>
        <taxon>Endopterygota</taxon>
        <taxon>Diptera</taxon>
        <taxon>Nematocera</taxon>
        <taxon>Culicoidea</taxon>
        <taxon>Culicidae</taxon>
        <taxon>Anophelinae</taxon>
        <taxon>Anopheles</taxon>
        <taxon>culicifacies species complex</taxon>
    </lineage>
</organism>
<sequence>MESFLPVEGHWELGVSGANLSAVSLESSGDGKQKNKKPEELVVWRGGAATADTDERWPVGRIMLPEQFATTFERLENNVALLLLLIAPPGTETRHPPAEAPRPIRAISTTGGLRAWPVSVRNGGSNLARTQELFPSQPKRTPASICLSSIIERTAAAYRGPEMPGTSSCYTVSVRQTNTHA</sequence>
<reference evidence="1" key="2">
    <citation type="submission" date="2020-05" db="UniProtKB">
        <authorList>
            <consortium name="EnsemblMetazoa"/>
        </authorList>
    </citation>
    <scope>IDENTIFICATION</scope>
    <source>
        <strain evidence="1">A-37</strain>
    </source>
</reference>
<dbReference type="EnsemblMetazoa" id="ACUA017362-RA">
    <property type="protein sequence ID" value="ACUA017362-PA"/>
    <property type="gene ID" value="ACUA017362"/>
</dbReference>